<sequence>MSTDPNGQDSNPQYLATAFRAAEGKLEFYASPPISPPANRPLQLDPSRGGNIPDHLKGMDGDSHQRKNYEPSSYQSGSNMRPSAGRHSSSSSADRFRQPQQPQSARAVGESAAPYGGYGYTESPAYSAPSLQGGSLQTGGLQYQSDFSSVPSRQSQPQVAEQQSRHQQRLSQYEPDMVYNIAPQAQSPYEAVSQYQPRQSAAIEVLANQFGVAPYFAGDDAGTAVSSQYLTTPSQQAPFSQSTPASRPSAATTFSENMAGYNPPVAAEGLEAQEFPRESSSNFDDAYNQYQRALRQTFENTRVGRLTEASQSLLEISEWLLSNAVELGLVRDEEELHADRIKLWNEFNTCWLAVCQKQKDMTEEMLQPGGHPQNILPEDILNKMGRELVRLCDRMEQYGLVDYQMGVWEEEILSVLGECLDLLEENYDGEKTAKAAAA</sequence>
<organism evidence="2 3">
    <name type="scientific">Polytolypa hystricis (strain UAMH7299)</name>
    <dbReference type="NCBI Taxonomy" id="1447883"/>
    <lineage>
        <taxon>Eukaryota</taxon>
        <taxon>Fungi</taxon>
        <taxon>Dikarya</taxon>
        <taxon>Ascomycota</taxon>
        <taxon>Pezizomycotina</taxon>
        <taxon>Eurotiomycetes</taxon>
        <taxon>Eurotiomycetidae</taxon>
        <taxon>Onygenales</taxon>
        <taxon>Onygenales incertae sedis</taxon>
        <taxon>Polytolypa</taxon>
    </lineage>
</organism>
<protein>
    <submittedName>
        <fullName evidence="2">Uncharacterized protein</fullName>
    </submittedName>
</protein>
<keyword evidence="3" id="KW-1185">Reference proteome</keyword>
<gene>
    <name evidence="2" type="ORF">AJ80_08615</name>
</gene>
<feature type="compositionally biased region" description="Polar residues" evidence="1">
    <location>
        <begin position="70"/>
        <end position="81"/>
    </location>
</feature>
<feature type="region of interest" description="Disordered" evidence="1">
    <location>
        <begin position="28"/>
        <end position="170"/>
    </location>
</feature>
<dbReference type="AlphaFoldDB" id="A0A2B7X553"/>
<dbReference type="OrthoDB" id="5552418at2759"/>
<reference evidence="2 3" key="1">
    <citation type="submission" date="2017-10" db="EMBL/GenBank/DDBJ databases">
        <title>Comparative genomics in systemic dimorphic fungi from Ajellomycetaceae.</title>
        <authorList>
            <person name="Munoz J.F."/>
            <person name="Mcewen J.G."/>
            <person name="Clay O.K."/>
            <person name="Cuomo C.A."/>
        </authorList>
    </citation>
    <scope>NUCLEOTIDE SEQUENCE [LARGE SCALE GENOMIC DNA]</scope>
    <source>
        <strain evidence="2 3">UAMH7299</strain>
    </source>
</reference>
<proteinExistence type="predicted"/>
<evidence type="ECO:0000256" key="1">
    <source>
        <dbReference type="SAM" id="MobiDB-lite"/>
    </source>
</evidence>
<name>A0A2B7X553_POLH7</name>
<comment type="caution">
    <text evidence="2">The sequence shown here is derived from an EMBL/GenBank/DDBJ whole genome shotgun (WGS) entry which is preliminary data.</text>
</comment>
<feature type="compositionally biased region" description="Basic and acidic residues" evidence="1">
    <location>
        <begin position="54"/>
        <end position="69"/>
    </location>
</feature>
<dbReference type="EMBL" id="PDNA01000205">
    <property type="protein sequence ID" value="PGH03913.1"/>
    <property type="molecule type" value="Genomic_DNA"/>
</dbReference>
<accession>A0A2B7X553</accession>
<feature type="compositionally biased region" description="Low complexity" evidence="1">
    <location>
        <begin position="130"/>
        <end position="159"/>
    </location>
</feature>
<dbReference type="Proteomes" id="UP000224634">
    <property type="component" value="Unassembled WGS sequence"/>
</dbReference>
<evidence type="ECO:0000313" key="3">
    <source>
        <dbReference type="Proteomes" id="UP000224634"/>
    </source>
</evidence>
<evidence type="ECO:0000313" key="2">
    <source>
        <dbReference type="EMBL" id="PGH03913.1"/>
    </source>
</evidence>